<proteinExistence type="predicted"/>
<evidence type="ECO:0000259" key="1">
    <source>
        <dbReference type="Pfam" id="PF01425"/>
    </source>
</evidence>
<dbReference type="SUPFAM" id="SSF75304">
    <property type="entry name" value="Amidase signature (AS) enzymes"/>
    <property type="match status" value="1"/>
</dbReference>
<gene>
    <name evidence="2" type="primary">gatA_2</name>
    <name evidence="3" type="ORF">CQY20_03345</name>
    <name evidence="2" type="ORF">MAGR_13760</name>
</gene>
<dbReference type="PROSITE" id="PS00571">
    <property type="entry name" value="AMIDASES"/>
    <property type="match status" value="1"/>
</dbReference>
<dbReference type="InterPro" id="IPR036928">
    <property type="entry name" value="AS_sf"/>
</dbReference>
<accession>A0A2A7NDB9</accession>
<dbReference type="PANTHER" id="PTHR11895">
    <property type="entry name" value="TRANSAMIDASE"/>
    <property type="match status" value="1"/>
</dbReference>
<sequence>MSEESLTIASAGAHLRRGELTCVELATSHLDRIAALDPSLHAYITVMADGALSQASALDAELAAGVDRGPLHGIPIAIKDLFDVAGVRTTAGSRSRVHATEARADAAVVGRLRVAGAVFLGKNNLAEFAADVTGRNETFGDMPNPWHGDYSSGGSSGGTASAVAAGLTLGGVGSDTGGSIRFPASVCGVVGVRPTYGAVDIAGAFTRAMTLDVAGPIARTVDDAALLLNAMTGRLIVSEPDASAVDLHGVTVGLIENVSMVGLAPDVERSTQAAISALTELGARVGEVEFPALNTELDCHRLFEVLLYEFNQAMAALPASDCDRSLLGSVVRNNLDRGAAVSDDFYRDALADRSAMQAQIGALFDSVDVLITPTQPIAPPLLGASADDLEQVRRFLLPTSFLGLPSVSVPCGMTNNGLPLGLHIVGRFDGEPQILRVARAVEHSVGWQCRPAHPSAVNQL</sequence>
<dbReference type="Pfam" id="PF01425">
    <property type="entry name" value="Amidase"/>
    <property type="match status" value="1"/>
</dbReference>
<name>A0A2A7NDB9_MYCAG</name>
<feature type="domain" description="Amidase" evidence="1">
    <location>
        <begin position="25"/>
        <end position="435"/>
    </location>
</feature>
<keyword evidence="2" id="KW-0808">Transferase</keyword>
<dbReference type="EMBL" id="PDCP01000004">
    <property type="protein sequence ID" value="PEG41934.1"/>
    <property type="molecule type" value="Genomic_DNA"/>
</dbReference>
<dbReference type="InterPro" id="IPR000120">
    <property type="entry name" value="Amidase"/>
</dbReference>
<evidence type="ECO:0000313" key="4">
    <source>
        <dbReference type="Proteomes" id="UP000220914"/>
    </source>
</evidence>
<dbReference type="RefSeq" id="WP_097938249.1">
    <property type="nucleotide sequence ID" value="NZ_BLKS01000001.1"/>
</dbReference>
<dbReference type="Proteomes" id="UP000465302">
    <property type="component" value="Unassembled WGS sequence"/>
</dbReference>
<dbReference type="InterPro" id="IPR023631">
    <property type="entry name" value="Amidase_dom"/>
</dbReference>
<reference evidence="2 5" key="2">
    <citation type="journal article" date="2019" name="Emerg. Microbes Infect.">
        <title>Comprehensive subspecies identification of 175 nontuberculous mycobacteria species based on 7547 genomic profiles.</title>
        <authorList>
            <person name="Matsumoto Y."/>
            <person name="Kinjo T."/>
            <person name="Motooka D."/>
            <person name="Nabeya D."/>
            <person name="Jung N."/>
            <person name="Uechi K."/>
            <person name="Horii T."/>
            <person name="Iida T."/>
            <person name="Fujita J."/>
            <person name="Nakamura S."/>
        </authorList>
    </citation>
    <scope>NUCLEOTIDE SEQUENCE [LARGE SCALE GENOMIC DNA]</scope>
    <source>
        <strain evidence="2 5">JCM 6377</strain>
    </source>
</reference>
<keyword evidence="4" id="KW-1185">Reference proteome</keyword>
<protein>
    <submittedName>
        <fullName evidence="2">Glutamyl-tRNA(Gln) amidotransferase subunit A</fullName>
    </submittedName>
</protein>
<dbReference type="GO" id="GO:0016740">
    <property type="term" value="F:transferase activity"/>
    <property type="evidence" value="ECO:0007669"/>
    <property type="project" value="UniProtKB-KW"/>
</dbReference>
<comment type="caution">
    <text evidence="3">The sequence shown here is derived from an EMBL/GenBank/DDBJ whole genome shotgun (WGS) entry which is preliminary data.</text>
</comment>
<dbReference type="Proteomes" id="UP000220914">
    <property type="component" value="Unassembled WGS sequence"/>
</dbReference>
<dbReference type="InterPro" id="IPR020556">
    <property type="entry name" value="Amidase_CS"/>
</dbReference>
<dbReference type="OrthoDB" id="182039at2"/>
<evidence type="ECO:0000313" key="3">
    <source>
        <dbReference type="EMBL" id="PEG41934.1"/>
    </source>
</evidence>
<reference evidence="3 4" key="1">
    <citation type="submission" date="2017-10" db="EMBL/GenBank/DDBJ databases">
        <title>The new phylogeny of genus Mycobacterium.</title>
        <authorList>
            <person name="Tortoli E."/>
            <person name="Trovato A."/>
            <person name="Cirillo D.M."/>
        </authorList>
    </citation>
    <scope>NUCLEOTIDE SEQUENCE [LARGE SCALE GENOMIC DNA]</scope>
    <source>
        <strain evidence="3 4">CCUG37673</strain>
    </source>
</reference>
<reference evidence="2" key="3">
    <citation type="submission" date="2020-02" db="EMBL/GenBank/DDBJ databases">
        <authorList>
            <person name="Matsumoto Y."/>
            <person name="Motooka D."/>
            <person name="Nakamura S."/>
        </authorList>
    </citation>
    <scope>NUCLEOTIDE SEQUENCE</scope>
    <source>
        <strain evidence="2">JCM 6377</strain>
    </source>
</reference>
<evidence type="ECO:0000313" key="5">
    <source>
        <dbReference type="Proteomes" id="UP000465302"/>
    </source>
</evidence>
<dbReference type="AlphaFoldDB" id="A0A2A7NDB9"/>
<dbReference type="PANTHER" id="PTHR11895:SF176">
    <property type="entry name" value="AMIDASE AMID-RELATED"/>
    <property type="match status" value="1"/>
</dbReference>
<dbReference type="EMBL" id="BLKS01000001">
    <property type="protein sequence ID" value="GFG49935.1"/>
    <property type="molecule type" value="Genomic_DNA"/>
</dbReference>
<evidence type="ECO:0000313" key="2">
    <source>
        <dbReference type="EMBL" id="GFG49935.1"/>
    </source>
</evidence>
<organism evidence="3 4">
    <name type="scientific">Mycolicibacterium agri</name>
    <name type="common">Mycobacterium agri</name>
    <dbReference type="NCBI Taxonomy" id="36811"/>
    <lineage>
        <taxon>Bacteria</taxon>
        <taxon>Bacillati</taxon>
        <taxon>Actinomycetota</taxon>
        <taxon>Actinomycetes</taxon>
        <taxon>Mycobacteriales</taxon>
        <taxon>Mycobacteriaceae</taxon>
        <taxon>Mycolicibacterium</taxon>
    </lineage>
</organism>
<dbReference type="Gene3D" id="3.90.1300.10">
    <property type="entry name" value="Amidase signature (AS) domain"/>
    <property type="match status" value="1"/>
</dbReference>